<dbReference type="Proteomes" id="UP001432027">
    <property type="component" value="Unassembled WGS sequence"/>
</dbReference>
<protein>
    <submittedName>
        <fullName evidence="1">Uncharacterized protein</fullName>
    </submittedName>
</protein>
<keyword evidence="2" id="KW-1185">Reference proteome</keyword>
<dbReference type="AlphaFoldDB" id="A0AAV5TVK6"/>
<dbReference type="EMBL" id="BTSX01000005">
    <property type="protein sequence ID" value="GMS98575.1"/>
    <property type="molecule type" value="Genomic_DNA"/>
</dbReference>
<feature type="non-terminal residue" evidence="1">
    <location>
        <position position="1"/>
    </location>
</feature>
<gene>
    <name evidence="1" type="ORF">PENTCL1PPCAC_20750</name>
</gene>
<organism evidence="1 2">
    <name type="scientific">Pristionchus entomophagus</name>
    <dbReference type="NCBI Taxonomy" id="358040"/>
    <lineage>
        <taxon>Eukaryota</taxon>
        <taxon>Metazoa</taxon>
        <taxon>Ecdysozoa</taxon>
        <taxon>Nematoda</taxon>
        <taxon>Chromadorea</taxon>
        <taxon>Rhabditida</taxon>
        <taxon>Rhabditina</taxon>
        <taxon>Diplogasteromorpha</taxon>
        <taxon>Diplogasteroidea</taxon>
        <taxon>Neodiplogasteridae</taxon>
        <taxon>Pristionchus</taxon>
    </lineage>
</organism>
<evidence type="ECO:0000313" key="1">
    <source>
        <dbReference type="EMBL" id="GMS98575.1"/>
    </source>
</evidence>
<proteinExistence type="predicted"/>
<feature type="non-terminal residue" evidence="1">
    <location>
        <position position="158"/>
    </location>
</feature>
<reference evidence="1" key="1">
    <citation type="submission" date="2023-10" db="EMBL/GenBank/DDBJ databases">
        <title>Genome assembly of Pristionchus species.</title>
        <authorList>
            <person name="Yoshida K."/>
            <person name="Sommer R.J."/>
        </authorList>
    </citation>
    <scope>NUCLEOTIDE SEQUENCE</scope>
    <source>
        <strain evidence="1">RS0144</strain>
    </source>
</reference>
<sequence>PLLANRADLSAAVSANVEDLVAAAAHRARARTLAVQHHLSVLVAHLIGAGAARDALHSVSHHISGRCLDGESSMCQGRRTRSPKAAAAEEELAVDAHHFLSVIIHDVHGESALRPAALTRAASRLLVGVVDLLSEAIHDDVFVVRLPAESDLEQLPLL</sequence>
<comment type="caution">
    <text evidence="1">The sequence shown here is derived from an EMBL/GenBank/DDBJ whole genome shotgun (WGS) entry which is preliminary data.</text>
</comment>
<evidence type="ECO:0000313" key="2">
    <source>
        <dbReference type="Proteomes" id="UP001432027"/>
    </source>
</evidence>
<accession>A0AAV5TVK6</accession>
<name>A0AAV5TVK6_9BILA</name>